<organism evidence="15 16">
    <name type="scientific">Marinactinospora rubrisoli</name>
    <dbReference type="NCBI Taxonomy" id="2715399"/>
    <lineage>
        <taxon>Bacteria</taxon>
        <taxon>Bacillati</taxon>
        <taxon>Actinomycetota</taxon>
        <taxon>Actinomycetes</taxon>
        <taxon>Streptosporangiales</taxon>
        <taxon>Nocardiopsidaceae</taxon>
        <taxon>Marinactinospora</taxon>
    </lineage>
</organism>
<feature type="domain" description="UvrD-like helicase C-terminal" evidence="14">
    <location>
        <begin position="780"/>
        <end position="1093"/>
    </location>
</feature>
<keyword evidence="3 11" id="KW-0378">Hydrolase</keyword>
<dbReference type="InterPro" id="IPR000212">
    <property type="entry name" value="DNA_helicase_UvrD/REP"/>
</dbReference>
<evidence type="ECO:0000256" key="8">
    <source>
        <dbReference type="ARBA" id="ARBA00034617"/>
    </source>
</evidence>
<dbReference type="SUPFAM" id="SSF52540">
    <property type="entry name" value="P-loop containing nucleoside triphosphate hydrolases"/>
    <property type="match status" value="1"/>
</dbReference>
<evidence type="ECO:0000256" key="7">
    <source>
        <dbReference type="ARBA" id="ARBA00023235"/>
    </source>
</evidence>
<dbReference type="PANTHER" id="PTHR11070">
    <property type="entry name" value="UVRD / RECB / PCRA DNA HELICASE FAMILY MEMBER"/>
    <property type="match status" value="1"/>
</dbReference>
<dbReference type="CDD" id="cd17932">
    <property type="entry name" value="DEXQc_UvrD"/>
    <property type="match status" value="1"/>
</dbReference>
<dbReference type="EC" id="5.6.2.4" evidence="9"/>
<comment type="catalytic activity">
    <reaction evidence="10">
        <text>ATP + H2O = ADP + phosphate + H(+)</text>
        <dbReference type="Rhea" id="RHEA:13065"/>
        <dbReference type="ChEBI" id="CHEBI:15377"/>
        <dbReference type="ChEBI" id="CHEBI:15378"/>
        <dbReference type="ChEBI" id="CHEBI:30616"/>
        <dbReference type="ChEBI" id="CHEBI:43474"/>
        <dbReference type="ChEBI" id="CHEBI:456216"/>
        <dbReference type="EC" id="5.6.2.4"/>
    </reaction>
</comment>
<evidence type="ECO:0000256" key="2">
    <source>
        <dbReference type="ARBA" id="ARBA00022741"/>
    </source>
</evidence>
<keyword evidence="2 11" id="KW-0547">Nucleotide-binding</keyword>
<comment type="similarity">
    <text evidence="1">Belongs to the helicase family. UvrD subfamily.</text>
</comment>
<evidence type="ECO:0000256" key="9">
    <source>
        <dbReference type="ARBA" id="ARBA00034808"/>
    </source>
</evidence>
<evidence type="ECO:0000256" key="11">
    <source>
        <dbReference type="PROSITE-ProRule" id="PRU00560"/>
    </source>
</evidence>
<dbReference type="CDD" id="cd18807">
    <property type="entry name" value="SF1_C_UvrD"/>
    <property type="match status" value="1"/>
</dbReference>
<dbReference type="InterPro" id="IPR013986">
    <property type="entry name" value="DExx_box_DNA_helicase_dom_sf"/>
</dbReference>
<feature type="region of interest" description="Disordered" evidence="12">
    <location>
        <begin position="421"/>
        <end position="522"/>
    </location>
</feature>
<name>A0ABW2KJ91_9ACTN</name>
<dbReference type="EMBL" id="JBHTBH010000007">
    <property type="protein sequence ID" value="MFC7329271.1"/>
    <property type="molecule type" value="Genomic_DNA"/>
</dbReference>
<feature type="binding site" evidence="11">
    <location>
        <begin position="541"/>
        <end position="548"/>
    </location>
    <ligand>
        <name>ATP</name>
        <dbReference type="ChEBI" id="CHEBI:30616"/>
    </ligand>
</feature>
<comment type="catalytic activity">
    <reaction evidence="8">
        <text>Couples ATP hydrolysis with the unwinding of duplex DNA by translocating in the 3'-5' direction.</text>
        <dbReference type="EC" id="5.6.2.4"/>
    </reaction>
</comment>
<comment type="caution">
    <text evidence="15">The sequence shown here is derived from an EMBL/GenBank/DDBJ whole genome shotgun (WGS) entry which is preliminary data.</text>
</comment>
<proteinExistence type="inferred from homology"/>
<dbReference type="Pfam" id="PF13361">
    <property type="entry name" value="UvrD_C"/>
    <property type="match status" value="2"/>
</dbReference>
<evidence type="ECO:0000256" key="4">
    <source>
        <dbReference type="ARBA" id="ARBA00022806"/>
    </source>
</evidence>
<feature type="domain" description="UvrD-like helicase ATP-binding" evidence="13">
    <location>
        <begin position="520"/>
        <end position="779"/>
    </location>
</feature>
<evidence type="ECO:0000256" key="5">
    <source>
        <dbReference type="ARBA" id="ARBA00022840"/>
    </source>
</evidence>
<dbReference type="PANTHER" id="PTHR11070:SF2">
    <property type="entry name" value="ATP-DEPENDENT DNA HELICASE SRS2"/>
    <property type="match status" value="1"/>
</dbReference>
<keyword evidence="6" id="KW-0238">DNA-binding</keyword>
<keyword evidence="16" id="KW-1185">Reference proteome</keyword>
<keyword evidence="4 11" id="KW-0347">Helicase</keyword>
<evidence type="ECO:0000313" key="16">
    <source>
        <dbReference type="Proteomes" id="UP001596540"/>
    </source>
</evidence>
<dbReference type="Gene3D" id="3.40.50.300">
    <property type="entry name" value="P-loop containing nucleotide triphosphate hydrolases"/>
    <property type="match status" value="3"/>
</dbReference>
<sequence>MLFHADLHIHSKYSRACSRDCDLEHLAWWAARKGIAVVGTGDFTHPAWREDLRTLLVPAEPGLFRLRPDIEDRVSRTLPPICRKLPRFMLSVEISTIYKRAERTRKVHHLLYAPTMAAAEAITADLAKIGNLASDGRPILGLDSRDLLEITLNSDPGSYLVPAHVWTPWFSALGSKSGFDAIADCYADLADHIFAVETGLSSDPAMNWMVSSLDSYTLVSNSDAHSPPMLAREATRFDTELDYYAIRRALETGDGFRGSVEFFPEEGKYHLDGHRKCDVRFDPDTTREHKGRCPVCGKPLTVGVFHRVHELADRAEGYRVPGAADFTNLVPLPEIVGEIFAVGPKSKRVQGEVARLVAALGSELDILATTPVDEVTRVGGERLGEAISRLRRGAVIREAGYDGEYGVIKLFEPGELSSAGGGPTLFDDHEIAPTAKPVRRTRRGTGATPATRRDRPAGPGGPADAGAAADLGLLDPAAGSSADPGTARPSSATADGTSADPTLFPQTPDGDVRRPQGLLDGLDPDQRAAAERAGGPLLIVAGPGTGKTRTVTHRIAHLVAERGVAPESCLAITFTRRAAEELSERLTALLGERAGRMTVTTFHGLGARILREQHGRAGLTERFQIADETRRAEIAVEVAGSDAEARRLLARRDSAATAADGPDDPALRDFEKRLRDHDLVDFGDLLTLPVRLLGADPDLARHYRERWRWISVDEYQDVDETQYALLRLLTAADGNITAIGDPDQAIYGFRGADVGFFLRFAEDFPSAETVRLTRNYRSNATIVQAAVQAIAPSSLVPGRALRAVGDFTDPPRIGVHVAADERAEASFVARAIDRLLGGTSWHSLDSGRVAEDGHGGLSFGDICVLYRTDAQSSAVISAFNTAGVPFQKRSHDRLLKRPGVRLVADELPHHPEGPLTERVRAAVALLTERHAGDPELVTDLRSAGELVLPLAARCGDDLPDFLSALALGAEVDALDPRADRVALLTLHAAKGLEYPVVFLLGCEDGMLPFRFPGTAGDRDRSDEDEERRLFFVGITRAQERLYLSRARRRTRHGTAEETRPSPFLDAIDAGLTMPVDEESAARRRPKDRQLRLL</sequence>
<evidence type="ECO:0000259" key="13">
    <source>
        <dbReference type="PROSITE" id="PS51198"/>
    </source>
</evidence>
<accession>A0ABW2KJ91</accession>
<evidence type="ECO:0000259" key="14">
    <source>
        <dbReference type="PROSITE" id="PS51217"/>
    </source>
</evidence>
<dbReference type="PROSITE" id="PS51217">
    <property type="entry name" value="UVRD_HELICASE_CTER"/>
    <property type="match status" value="1"/>
</dbReference>
<evidence type="ECO:0000256" key="12">
    <source>
        <dbReference type="SAM" id="MobiDB-lite"/>
    </source>
</evidence>
<dbReference type="InterPro" id="IPR027417">
    <property type="entry name" value="P-loop_NTPase"/>
</dbReference>
<evidence type="ECO:0000256" key="10">
    <source>
        <dbReference type="ARBA" id="ARBA00048988"/>
    </source>
</evidence>
<reference evidence="16" key="1">
    <citation type="journal article" date="2019" name="Int. J. Syst. Evol. Microbiol.">
        <title>The Global Catalogue of Microorganisms (GCM) 10K type strain sequencing project: providing services to taxonomists for standard genome sequencing and annotation.</title>
        <authorList>
            <consortium name="The Broad Institute Genomics Platform"/>
            <consortium name="The Broad Institute Genome Sequencing Center for Infectious Disease"/>
            <person name="Wu L."/>
            <person name="Ma J."/>
        </authorList>
    </citation>
    <scope>NUCLEOTIDE SEQUENCE [LARGE SCALE GENOMIC DNA]</scope>
    <source>
        <strain evidence="16">CGMCC 4.7382</strain>
    </source>
</reference>
<dbReference type="PROSITE" id="PS51198">
    <property type="entry name" value="UVRD_HELICASE_ATP_BIND"/>
    <property type="match status" value="1"/>
</dbReference>
<dbReference type="InterPro" id="IPR016195">
    <property type="entry name" value="Pol/histidinol_Pase-like"/>
</dbReference>
<dbReference type="InterPro" id="IPR014016">
    <property type="entry name" value="UvrD-like_ATP-bd"/>
</dbReference>
<keyword evidence="5 11" id="KW-0067">ATP-binding</keyword>
<dbReference type="Gene3D" id="3.20.20.140">
    <property type="entry name" value="Metal-dependent hydrolases"/>
    <property type="match status" value="1"/>
</dbReference>
<dbReference type="SUPFAM" id="SSF89550">
    <property type="entry name" value="PHP domain-like"/>
    <property type="match status" value="1"/>
</dbReference>
<feature type="compositionally biased region" description="Polar residues" evidence="12">
    <location>
        <begin position="488"/>
        <end position="500"/>
    </location>
</feature>
<evidence type="ECO:0000313" key="15">
    <source>
        <dbReference type="EMBL" id="MFC7329271.1"/>
    </source>
</evidence>
<dbReference type="Gene3D" id="1.10.10.160">
    <property type="match status" value="1"/>
</dbReference>
<evidence type="ECO:0000256" key="1">
    <source>
        <dbReference type="ARBA" id="ARBA00009922"/>
    </source>
</evidence>
<evidence type="ECO:0000256" key="3">
    <source>
        <dbReference type="ARBA" id="ARBA00022801"/>
    </source>
</evidence>
<keyword evidence="7" id="KW-0413">Isomerase</keyword>
<dbReference type="RefSeq" id="WP_379871923.1">
    <property type="nucleotide sequence ID" value="NZ_JBHTBH010000007.1"/>
</dbReference>
<feature type="compositionally biased region" description="Low complexity" evidence="12">
    <location>
        <begin position="464"/>
        <end position="479"/>
    </location>
</feature>
<gene>
    <name evidence="15" type="ORF">ACFQRF_16165</name>
</gene>
<dbReference type="Pfam" id="PF00580">
    <property type="entry name" value="UvrD-helicase"/>
    <property type="match status" value="1"/>
</dbReference>
<dbReference type="CDD" id="cd19067">
    <property type="entry name" value="PfuEndoQ-like"/>
    <property type="match status" value="1"/>
</dbReference>
<protein>
    <recommendedName>
        <fullName evidence="9">DNA 3'-5' helicase</fullName>
        <ecNumber evidence="9">5.6.2.4</ecNumber>
    </recommendedName>
</protein>
<dbReference type="Gene3D" id="1.10.486.10">
    <property type="entry name" value="PCRA, domain 4"/>
    <property type="match status" value="2"/>
</dbReference>
<dbReference type="InterPro" id="IPR014017">
    <property type="entry name" value="DNA_helicase_UvrD-like_C"/>
</dbReference>
<dbReference type="Proteomes" id="UP001596540">
    <property type="component" value="Unassembled WGS sequence"/>
</dbReference>
<evidence type="ECO:0000256" key="6">
    <source>
        <dbReference type="ARBA" id="ARBA00023125"/>
    </source>
</evidence>